<dbReference type="GO" id="GO:0005737">
    <property type="term" value="C:cytoplasm"/>
    <property type="evidence" value="ECO:0007669"/>
    <property type="project" value="TreeGrafter"/>
</dbReference>
<dbReference type="PANTHER" id="PTHR42801:SF4">
    <property type="entry name" value="AHPC_TSA FAMILY PROTEIN"/>
    <property type="match status" value="1"/>
</dbReference>
<evidence type="ECO:0000259" key="13">
    <source>
        <dbReference type="PROSITE" id="PS51352"/>
    </source>
</evidence>
<evidence type="ECO:0000256" key="8">
    <source>
        <dbReference type="ARBA" id="ARBA00032824"/>
    </source>
</evidence>
<evidence type="ECO:0000256" key="11">
    <source>
        <dbReference type="ARBA" id="ARBA00049091"/>
    </source>
</evidence>
<reference evidence="14 15" key="1">
    <citation type="submission" date="2019-05" db="EMBL/GenBank/DDBJ databases">
        <title>Verrucobacter flavum gen. nov., sp. nov. a new member of the family Verrucomicrobiaceae.</title>
        <authorList>
            <person name="Szuroczki S."/>
            <person name="Abbaszade G."/>
            <person name="Szabo A."/>
            <person name="Felfoldi T."/>
            <person name="Schumann P."/>
            <person name="Boka K."/>
            <person name="Keki Z."/>
            <person name="Toumi M."/>
            <person name="Toth E."/>
        </authorList>
    </citation>
    <scope>NUCLEOTIDE SEQUENCE [LARGE SCALE GENOMIC DNA]</scope>
    <source>
        <strain evidence="14 15">MG-N-17</strain>
    </source>
</reference>
<dbReference type="OrthoDB" id="9812811at2"/>
<feature type="signal peptide" evidence="12">
    <location>
        <begin position="1"/>
        <end position="22"/>
    </location>
</feature>
<comment type="catalytic activity">
    <reaction evidence="11">
        <text>a hydroperoxide + [thioredoxin]-dithiol = an alcohol + [thioredoxin]-disulfide + H2O</text>
        <dbReference type="Rhea" id="RHEA:62620"/>
        <dbReference type="Rhea" id="RHEA-COMP:10698"/>
        <dbReference type="Rhea" id="RHEA-COMP:10700"/>
        <dbReference type="ChEBI" id="CHEBI:15377"/>
        <dbReference type="ChEBI" id="CHEBI:29950"/>
        <dbReference type="ChEBI" id="CHEBI:30879"/>
        <dbReference type="ChEBI" id="CHEBI:35924"/>
        <dbReference type="ChEBI" id="CHEBI:50058"/>
        <dbReference type="EC" id="1.11.1.24"/>
    </reaction>
</comment>
<dbReference type="PANTHER" id="PTHR42801">
    <property type="entry name" value="THIOREDOXIN-DEPENDENT PEROXIDE REDUCTASE"/>
    <property type="match status" value="1"/>
</dbReference>
<keyword evidence="7" id="KW-0676">Redox-active center</keyword>
<evidence type="ECO:0000256" key="2">
    <source>
        <dbReference type="ARBA" id="ARBA00013017"/>
    </source>
</evidence>
<feature type="domain" description="Thioredoxin" evidence="13">
    <location>
        <begin position="27"/>
        <end position="156"/>
    </location>
</feature>
<comment type="caution">
    <text evidence="14">The sequence shown here is derived from an EMBL/GenBank/DDBJ whole genome shotgun (WGS) entry which is preliminary data.</text>
</comment>
<keyword evidence="4" id="KW-0049">Antioxidant</keyword>
<dbReference type="Pfam" id="PF00578">
    <property type="entry name" value="AhpC-TSA"/>
    <property type="match status" value="1"/>
</dbReference>
<dbReference type="GO" id="GO:0034599">
    <property type="term" value="P:cellular response to oxidative stress"/>
    <property type="evidence" value="ECO:0007669"/>
    <property type="project" value="TreeGrafter"/>
</dbReference>
<evidence type="ECO:0000256" key="4">
    <source>
        <dbReference type="ARBA" id="ARBA00022862"/>
    </source>
</evidence>
<dbReference type="InterPro" id="IPR050924">
    <property type="entry name" value="Peroxiredoxin_BCP/PrxQ"/>
</dbReference>
<dbReference type="AlphaFoldDB" id="A0A5R8K8D8"/>
<evidence type="ECO:0000256" key="3">
    <source>
        <dbReference type="ARBA" id="ARBA00022559"/>
    </source>
</evidence>
<organism evidence="14 15">
    <name type="scientific">Phragmitibacter flavus</name>
    <dbReference type="NCBI Taxonomy" id="2576071"/>
    <lineage>
        <taxon>Bacteria</taxon>
        <taxon>Pseudomonadati</taxon>
        <taxon>Verrucomicrobiota</taxon>
        <taxon>Verrucomicrobiia</taxon>
        <taxon>Verrucomicrobiales</taxon>
        <taxon>Verrucomicrobiaceae</taxon>
        <taxon>Phragmitibacter</taxon>
    </lineage>
</organism>
<keyword evidence="12" id="KW-0732">Signal</keyword>
<dbReference type="EMBL" id="VAUV01000022">
    <property type="protein sequence ID" value="TLD68598.1"/>
    <property type="molecule type" value="Genomic_DNA"/>
</dbReference>
<keyword evidence="6" id="KW-1015">Disulfide bond</keyword>
<protein>
    <recommendedName>
        <fullName evidence="2">thioredoxin-dependent peroxiredoxin</fullName>
        <ecNumber evidence="2">1.11.1.24</ecNumber>
    </recommendedName>
    <alternativeName>
        <fullName evidence="8">Thioredoxin peroxidase</fullName>
    </alternativeName>
    <alternativeName>
        <fullName evidence="10">Thioredoxin-dependent peroxiredoxin Bcp</fullName>
    </alternativeName>
</protein>
<dbReference type="CDD" id="cd03017">
    <property type="entry name" value="PRX_BCP"/>
    <property type="match status" value="1"/>
</dbReference>
<feature type="chain" id="PRO_5024465620" description="thioredoxin-dependent peroxiredoxin" evidence="12">
    <location>
        <begin position="23"/>
        <end position="174"/>
    </location>
</feature>
<evidence type="ECO:0000256" key="10">
    <source>
        <dbReference type="ARBA" id="ARBA00042639"/>
    </source>
</evidence>
<accession>A0A5R8K8D8</accession>
<keyword evidence="3" id="KW-0575">Peroxidase</keyword>
<evidence type="ECO:0000313" key="15">
    <source>
        <dbReference type="Proteomes" id="UP000306196"/>
    </source>
</evidence>
<comment type="function">
    <text evidence="1">Thiol-specific peroxidase that catalyzes the reduction of hydrogen peroxide and organic hydroperoxides to water and alcohols, respectively. Plays a role in cell protection against oxidative stress by detoxifying peroxides and as sensor of hydrogen peroxide-mediated signaling events.</text>
</comment>
<evidence type="ECO:0000256" key="12">
    <source>
        <dbReference type="SAM" id="SignalP"/>
    </source>
</evidence>
<dbReference type="GO" id="GO:0045454">
    <property type="term" value="P:cell redox homeostasis"/>
    <property type="evidence" value="ECO:0007669"/>
    <property type="project" value="TreeGrafter"/>
</dbReference>
<comment type="similarity">
    <text evidence="9">Belongs to the peroxiredoxin family. BCP/PrxQ subfamily.</text>
</comment>
<name>A0A5R8K8D8_9BACT</name>
<proteinExistence type="inferred from homology"/>
<evidence type="ECO:0000256" key="1">
    <source>
        <dbReference type="ARBA" id="ARBA00003330"/>
    </source>
</evidence>
<dbReference type="GO" id="GO:0008379">
    <property type="term" value="F:thioredoxin peroxidase activity"/>
    <property type="evidence" value="ECO:0007669"/>
    <property type="project" value="TreeGrafter"/>
</dbReference>
<dbReference type="SUPFAM" id="SSF52833">
    <property type="entry name" value="Thioredoxin-like"/>
    <property type="match status" value="1"/>
</dbReference>
<dbReference type="InterPro" id="IPR000866">
    <property type="entry name" value="AhpC/TSA"/>
</dbReference>
<gene>
    <name evidence="14" type="ORF">FEM03_22015</name>
</gene>
<evidence type="ECO:0000256" key="7">
    <source>
        <dbReference type="ARBA" id="ARBA00023284"/>
    </source>
</evidence>
<dbReference type="InterPro" id="IPR036249">
    <property type="entry name" value="Thioredoxin-like_sf"/>
</dbReference>
<evidence type="ECO:0000313" key="14">
    <source>
        <dbReference type="EMBL" id="TLD68598.1"/>
    </source>
</evidence>
<keyword evidence="5" id="KW-0560">Oxidoreductase</keyword>
<evidence type="ECO:0000256" key="9">
    <source>
        <dbReference type="ARBA" id="ARBA00038489"/>
    </source>
</evidence>
<dbReference type="PROSITE" id="PS51352">
    <property type="entry name" value="THIOREDOXIN_2"/>
    <property type="match status" value="1"/>
</dbReference>
<dbReference type="EC" id="1.11.1.24" evidence="2"/>
<dbReference type="Gene3D" id="3.40.30.10">
    <property type="entry name" value="Glutaredoxin"/>
    <property type="match status" value="1"/>
</dbReference>
<sequence>MKTLSLLPLLLTMSLFSSNASAADSKAFEPYAAPVIEAQDQDGKTVKLSDVYAKGTTLVYFYPKADTPGCTAQACSLRDAYTDLTKAGVQVIGVSTDNVGSQKKFAEKYNLPFTLLADPDGKIVKAFGVKKIPLVGMASRQAFLVKDSKVIWHDAKASTAEQAADVLAALKNSK</sequence>
<dbReference type="Proteomes" id="UP000306196">
    <property type="component" value="Unassembled WGS sequence"/>
</dbReference>
<dbReference type="RefSeq" id="WP_138088475.1">
    <property type="nucleotide sequence ID" value="NZ_VAUV01000022.1"/>
</dbReference>
<keyword evidence="15" id="KW-1185">Reference proteome</keyword>
<dbReference type="InterPro" id="IPR013766">
    <property type="entry name" value="Thioredoxin_domain"/>
</dbReference>
<evidence type="ECO:0000256" key="5">
    <source>
        <dbReference type="ARBA" id="ARBA00023002"/>
    </source>
</evidence>
<evidence type="ECO:0000256" key="6">
    <source>
        <dbReference type="ARBA" id="ARBA00023157"/>
    </source>
</evidence>